<dbReference type="GeneTree" id="ENSGT00940000174883"/>
<dbReference type="STRING" id="64144.ENSATEP00000029212"/>
<dbReference type="SUPFAM" id="SSF48726">
    <property type="entry name" value="Immunoglobulin"/>
    <property type="match status" value="1"/>
</dbReference>
<reference evidence="4" key="3">
    <citation type="submission" date="2025-09" db="UniProtKB">
        <authorList>
            <consortium name="Ensembl"/>
        </authorList>
    </citation>
    <scope>IDENTIFICATION</scope>
</reference>
<dbReference type="Proteomes" id="UP000265040">
    <property type="component" value="Chromosome 22"/>
</dbReference>
<dbReference type="InterPro" id="IPR050413">
    <property type="entry name" value="TCR_beta_variable"/>
</dbReference>
<dbReference type="PANTHER" id="PTHR23268:SF28">
    <property type="entry name" value="T CELL RECEPTOR BETA VARIABLE 19"/>
    <property type="match status" value="1"/>
</dbReference>
<dbReference type="GO" id="GO:0002376">
    <property type="term" value="P:immune system process"/>
    <property type="evidence" value="ECO:0007669"/>
    <property type="project" value="UniProtKB-KW"/>
</dbReference>
<dbReference type="PROSITE" id="PS50835">
    <property type="entry name" value="IG_LIKE"/>
    <property type="match status" value="1"/>
</dbReference>
<dbReference type="InterPro" id="IPR013783">
    <property type="entry name" value="Ig-like_fold"/>
</dbReference>
<dbReference type="Gene3D" id="2.60.40.10">
    <property type="entry name" value="Immunoglobulins"/>
    <property type="match status" value="1"/>
</dbReference>
<protein>
    <recommendedName>
        <fullName evidence="3">Ig-like domain-containing protein</fullName>
    </recommendedName>
</protein>
<dbReference type="InterPro" id="IPR007110">
    <property type="entry name" value="Ig-like_dom"/>
</dbReference>
<dbReference type="Ensembl" id="ENSATET00000029657.3">
    <property type="protein sequence ID" value="ENSATEP00000029212.3"/>
    <property type="gene ID" value="ENSATEG00000020156.3"/>
</dbReference>
<dbReference type="PANTHER" id="PTHR23268">
    <property type="entry name" value="T-CELL RECEPTOR BETA CHAIN"/>
    <property type="match status" value="1"/>
</dbReference>
<dbReference type="InterPro" id="IPR013106">
    <property type="entry name" value="Ig_V-set"/>
</dbReference>
<dbReference type="AlphaFoldDB" id="A0A3Q1J3H0"/>
<dbReference type="SMART" id="SM00406">
    <property type="entry name" value="IGv"/>
    <property type="match status" value="1"/>
</dbReference>
<sequence>MHTHQRIIPITSLCITDDFSFSVKIDQLPFVFSQKGESTVTLQCKQDDSTYYYMFWYKQTSSDKIQLVTYSSGQNTSTIEAPFSTSKYFMSRPEVLTSSLQIRQVEAGDSAVYYCASSKAQ</sequence>
<evidence type="ECO:0000313" key="4">
    <source>
        <dbReference type="Ensembl" id="ENSATEP00000029212.3"/>
    </source>
</evidence>
<dbReference type="InParanoid" id="A0A3Q1J3H0"/>
<reference evidence="4" key="2">
    <citation type="submission" date="2025-08" db="UniProtKB">
        <authorList>
            <consortium name="Ensembl"/>
        </authorList>
    </citation>
    <scope>IDENTIFICATION</scope>
</reference>
<dbReference type="GO" id="GO:0007166">
    <property type="term" value="P:cell surface receptor signaling pathway"/>
    <property type="evidence" value="ECO:0007669"/>
    <property type="project" value="TreeGrafter"/>
</dbReference>
<evidence type="ECO:0000313" key="5">
    <source>
        <dbReference type="Proteomes" id="UP000265040"/>
    </source>
</evidence>
<feature type="domain" description="Ig-like" evidence="3">
    <location>
        <begin position="9"/>
        <end position="121"/>
    </location>
</feature>
<evidence type="ECO:0000259" key="3">
    <source>
        <dbReference type="PROSITE" id="PS50835"/>
    </source>
</evidence>
<dbReference type="Pfam" id="PF07686">
    <property type="entry name" value="V-set"/>
    <property type="match status" value="1"/>
</dbReference>
<keyword evidence="1" id="KW-0732">Signal</keyword>
<accession>A0A3Q1J3H0</accession>
<reference evidence="4" key="1">
    <citation type="submission" date="2021-04" db="EMBL/GenBank/DDBJ databases">
        <authorList>
            <consortium name="Wellcome Sanger Institute Data Sharing"/>
        </authorList>
    </citation>
    <scope>NUCLEOTIDE SEQUENCE [LARGE SCALE GENOMIC DNA]</scope>
</reference>
<keyword evidence="2" id="KW-0391">Immunity</keyword>
<dbReference type="GO" id="GO:0005886">
    <property type="term" value="C:plasma membrane"/>
    <property type="evidence" value="ECO:0007669"/>
    <property type="project" value="TreeGrafter"/>
</dbReference>
<proteinExistence type="predicted"/>
<evidence type="ECO:0000256" key="1">
    <source>
        <dbReference type="ARBA" id="ARBA00022729"/>
    </source>
</evidence>
<keyword evidence="5" id="KW-1185">Reference proteome</keyword>
<name>A0A3Q1J3H0_ANATE</name>
<organism evidence="4 5">
    <name type="scientific">Anabas testudineus</name>
    <name type="common">Climbing perch</name>
    <name type="synonym">Anthias testudineus</name>
    <dbReference type="NCBI Taxonomy" id="64144"/>
    <lineage>
        <taxon>Eukaryota</taxon>
        <taxon>Metazoa</taxon>
        <taxon>Chordata</taxon>
        <taxon>Craniata</taxon>
        <taxon>Vertebrata</taxon>
        <taxon>Euteleostomi</taxon>
        <taxon>Actinopterygii</taxon>
        <taxon>Neopterygii</taxon>
        <taxon>Teleostei</taxon>
        <taxon>Neoteleostei</taxon>
        <taxon>Acanthomorphata</taxon>
        <taxon>Anabantaria</taxon>
        <taxon>Anabantiformes</taxon>
        <taxon>Anabantoidei</taxon>
        <taxon>Anabantidae</taxon>
        <taxon>Anabas</taxon>
    </lineage>
</organism>
<evidence type="ECO:0000256" key="2">
    <source>
        <dbReference type="ARBA" id="ARBA00022859"/>
    </source>
</evidence>
<dbReference type="InterPro" id="IPR036179">
    <property type="entry name" value="Ig-like_dom_sf"/>
</dbReference>